<feature type="domain" description="Glycosyltransferase subfamily 4-like N-terminal" evidence="1">
    <location>
        <begin position="13"/>
        <end position="200"/>
    </location>
</feature>
<dbReference type="CDD" id="cd03794">
    <property type="entry name" value="GT4_WbuB-like"/>
    <property type="match status" value="1"/>
</dbReference>
<sequence length="207" mass="23329">MTENFPPETNAAATRVFERAVYWVEWGHEVTIITCAPNFPEGKLYNGYKNLWYQTEKMSGITVVRVKTYISANQGIFRRSLDFFSFLVTGFWAGVFQDKHDVVAATSPQIFAAVAGRAIGVIRKTPFVLELGDMWPISIVAVGLMKKGLILRLMEKLELLLYHHSSYVIALTNAFKKNLVGRGVAESKIHVVRNGVDLNRYSQSPKN</sequence>
<dbReference type="AlphaFoldDB" id="A0A382SF44"/>
<evidence type="ECO:0000259" key="1">
    <source>
        <dbReference type="Pfam" id="PF13439"/>
    </source>
</evidence>
<reference evidence="2" key="1">
    <citation type="submission" date="2018-05" db="EMBL/GenBank/DDBJ databases">
        <authorList>
            <person name="Lanie J.A."/>
            <person name="Ng W.-L."/>
            <person name="Kazmierczak K.M."/>
            <person name="Andrzejewski T.M."/>
            <person name="Davidsen T.M."/>
            <person name="Wayne K.J."/>
            <person name="Tettelin H."/>
            <person name="Glass J.I."/>
            <person name="Rusch D."/>
            <person name="Podicherti R."/>
            <person name="Tsui H.-C.T."/>
            <person name="Winkler M.E."/>
        </authorList>
    </citation>
    <scope>NUCLEOTIDE SEQUENCE</scope>
</reference>
<dbReference type="InterPro" id="IPR050194">
    <property type="entry name" value="Glycosyltransferase_grp1"/>
</dbReference>
<evidence type="ECO:0000313" key="2">
    <source>
        <dbReference type="EMBL" id="SVD08580.1"/>
    </source>
</evidence>
<protein>
    <recommendedName>
        <fullName evidence="1">Glycosyltransferase subfamily 4-like N-terminal domain-containing protein</fullName>
    </recommendedName>
</protein>
<dbReference type="SUPFAM" id="SSF53756">
    <property type="entry name" value="UDP-Glycosyltransferase/glycogen phosphorylase"/>
    <property type="match status" value="1"/>
</dbReference>
<accession>A0A382SF44</accession>
<name>A0A382SF44_9ZZZZ</name>
<dbReference type="Gene3D" id="3.40.50.2000">
    <property type="entry name" value="Glycogen Phosphorylase B"/>
    <property type="match status" value="1"/>
</dbReference>
<dbReference type="GO" id="GO:0016758">
    <property type="term" value="F:hexosyltransferase activity"/>
    <property type="evidence" value="ECO:0007669"/>
    <property type="project" value="TreeGrafter"/>
</dbReference>
<dbReference type="PANTHER" id="PTHR45947:SF3">
    <property type="entry name" value="SULFOQUINOVOSYL TRANSFERASE SQD2"/>
    <property type="match status" value="1"/>
</dbReference>
<organism evidence="2">
    <name type="scientific">marine metagenome</name>
    <dbReference type="NCBI Taxonomy" id="408172"/>
    <lineage>
        <taxon>unclassified sequences</taxon>
        <taxon>metagenomes</taxon>
        <taxon>ecological metagenomes</taxon>
    </lineage>
</organism>
<dbReference type="PANTHER" id="PTHR45947">
    <property type="entry name" value="SULFOQUINOVOSYL TRANSFERASE SQD2"/>
    <property type="match status" value="1"/>
</dbReference>
<dbReference type="Pfam" id="PF13439">
    <property type="entry name" value="Glyco_transf_4"/>
    <property type="match status" value="1"/>
</dbReference>
<proteinExistence type="predicted"/>
<dbReference type="EMBL" id="UINC01128672">
    <property type="protein sequence ID" value="SVD08580.1"/>
    <property type="molecule type" value="Genomic_DNA"/>
</dbReference>
<dbReference type="InterPro" id="IPR028098">
    <property type="entry name" value="Glyco_trans_4-like_N"/>
</dbReference>
<feature type="non-terminal residue" evidence="2">
    <location>
        <position position="207"/>
    </location>
</feature>
<gene>
    <name evidence="2" type="ORF">METZ01_LOCUS361434</name>
</gene>